<dbReference type="PANTHER" id="PTHR47637">
    <property type="entry name" value="CHAPERONE SURA"/>
    <property type="match status" value="1"/>
</dbReference>
<dbReference type="GO" id="GO:0003755">
    <property type="term" value="F:peptidyl-prolyl cis-trans isomerase activity"/>
    <property type="evidence" value="ECO:0007669"/>
    <property type="project" value="UniProtKB-KW"/>
</dbReference>
<dbReference type="RefSeq" id="WP_271687205.1">
    <property type="nucleotide sequence ID" value="NZ_CP116423.1"/>
</dbReference>
<dbReference type="PROSITE" id="PS50198">
    <property type="entry name" value="PPIC_PPIASE_2"/>
    <property type="match status" value="1"/>
</dbReference>
<dbReference type="Pfam" id="PF00639">
    <property type="entry name" value="Rotamase"/>
    <property type="match status" value="1"/>
</dbReference>
<keyword evidence="5 8" id="KW-0413">Isomerase</keyword>
<keyword evidence="5" id="KW-0697">Rotamase</keyword>
<evidence type="ECO:0000256" key="6">
    <source>
        <dbReference type="SAM" id="SignalP"/>
    </source>
</evidence>
<organism evidence="8 9">
    <name type="scientific">Sulfitobacter faviae</name>
    <dbReference type="NCBI Taxonomy" id="1775881"/>
    <lineage>
        <taxon>Bacteria</taxon>
        <taxon>Pseudomonadati</taxon>
        <taxon>Pseudomonadota</taxon>
        <taxon>Alphaproteobacteria</taxon>
        <taxon>Rhodobacterales</taxon>
        <taxon>Roseobacteraceae</taxon>
        <taxon>Sulfitobacter</taxon>
    </lineage>
</organism>
<protein>
    <recommendedName>
        <fullName evidence="1">Parvulin-like PPIase</fullName>
    </recommendedName>
    <alternativeName>
        <fullName evidence="3">Peptidyl-prolyl cis-trans isomerase plp</fullName>
    </alternativeName>
    <alternativeName>
        <fullName evidence="4">Rotamase plp</fullName>
    </alternativeName>
</protein>
<dbReference type="InterPro" id="IPR046357">
    <property type="entry name" value="PPIase_dom_sf"/>
</dbReference>
<dbReference type="PANTHER" id="PTHR47637:SF1">
    <property type="entry name" value="CHAPERONE SURA"/>
    <property type="match status" value="1"/>
</dbReference>
<evidence type="ECO:0000313" key="8">
    <source>
        <dbReference type="EMBL" id="WCE68909.1"/>
    </source>
</evidence>
<feature type="domain" description="PpiC" evidence="7">
    <location>
        <begin position="170"/>
        <end position="266"/>
    </location>
</feature>
<dbReference type="Proteomes" id="UP001210770">
    <property type="component" value="Chromosome"/>
</dbReference>
<evidence type="ECO:0000313" key="9">
    <source>
        <dbReference type="Proteomes" id="UP001210770"/>
    </source>
</evidence>
<dbReference type="Gene3D" id="3.10.50.40">
    <property type="match status" value="1"/>
</dbReference>
<dbReference type="AlphaFoldDB" id="A0AAX3LJU1"/>
<dbReference type="Gene3D" id="1.10.4030.10">
    <property type="entry name" value="Porin chaperone SurA, peptide-binding domain"/>
    <property type="match status" value="1"/>
</dbReference>
<dbReference type="EMBL" id="CP116423">
    <property type="protein sequence ID" value="WCE68909.1"/>
    <property type="molecule type" value="Genomic_DNA"/>
</dbReference>
<feature type="signal peptide" evidence="6">
    <location>
        <begin position="1"/>
        <end position="30"/>
    </location>
</feature>
<name>A0AAX3LJU1_9RHOB</name>
<sequence>MWEVTKQTVRAGIRGTAALALALVIGQSAAAQNLFAPVARVNDEVITGYEVQQRQRFMQLIGAPGADTDSVIDSLIDDRLRGQILDQAGLEVTPEGIRSGMAEFASRADLTTEEFLKVLGQAQISEETFRDFIVISAAWRDLIRARYNGRVDITDEEVDRALGSSRGNNGLRVLLSEIIIPAPPQNADQVNALAERISESRSEAEFSSYASKHSATASRGRGGRMPWTPLEKLPASLRPILLALAPGEVTAPLPIPNAVALFQLRGIEETGKPSVEYSEIDYAAYYIPGGRSETALSRAAELRGQVDQCDDLYGVAKGQPANVLDRGTKAPAEIPQDVAIELAKLDPGEVSTALTRANGETLVFLMLCNRTTAANADVNREAVVSSIRQRKLEGYATQLLEQARAEARITRQ</sequence>
<proteinExistence type="predicted"/>
<accession>A0AAX3LJU1</accession>
<gene>
    <name evidence="8" type="ORF">PL336_08775</name>
</gene>
<evidence type="ECO:0000256" key="4">
    <source>
        <dbReference type="ARBA" id="ARBA00031484"/>
    </source>
</evidence>
<feature type="chain" id="PRO_5043556291" description="Parvulin-like PPIase" evidence="6">
    <location>
        <begin position="31"/>
        <end position="412"/>
    </location>
</feature>
<evidence type="ECO:0000256" key="2">
    <source>
        <dbReference type="ARBA" id="ARBA00022729"/>
    </source>
</evidence>
<evidence type="ECO:0000256" key="3">
    <source>
        <dbReference type="ARBA" id="ARBA00030642"/>
    </source>
</evidence>
<evidence type="ECO:0000256" key="1">
    <source>
        <dbReference type="ARBA" id="ARBA00018370"/>
    </source>
</evidence>
<dbReference type="InterPro" id="IPR027304">
    <property type="entry name" value="Trigger_fact/SurA_dom_sf"/>
</dbReference>
<dbReference type="InterPro" id="IPR050280">
    <property type="entry name" value="OMP_Chaperone_SurA"/>
</dbReference>
<dbReference type="SUPFAM" id="SSF54534">
    <property type="entry name" value="FKBP-like"/>
    <property type="match status" value="1"/>
</dbReference>
<keyword evidence="2 6" id="KW-0732">Signal</keyword>
<evidence type="ECO:0000259" key="7">
    <source>
        <dbReference type="PROSITE" id="PS50198"/>
    </source>
</evidence>
<dbReference type="SUPFAM" id="SSF109998">
    <property type="entry name" value="Triger factor/SurA peptide-binding domain-like"/>
    <property type="match status" value="1"/>
</dbReference>
<dbReference type="InterPro" id="IPR000297">
    <property type="entry name" value="PPIase_PpiC"/>
</dbReference>
<evidence type="ECO:0000256" key="5">
    <source>
        <dbReference type="PROSITE-ProRule" id="PRU00278"/>
    </source>
</evidence>
<reference evidence="8" key="1">
    <citation type="submission" date="2023-01" db="EMBL/GenBank/DDBJ databases">
        <title>Comparative genomic analysis of cold water coral derived Sulfitobacter faviae: insights into their metabolism and habitat adaptation.</title>
        <authorList>
            <person name="Guo Y."/>
            <person name="Lin S."/>
            <person name="Huang Z."/>
            <person name="Tang K."/>
            <person name="Wang X."/>
        </authorList>
    </citation>
    <scope>NUCLEOTIDE SEQUENCE</scope>
    <source>
        <strain evidence="8">SCSIO W_1865</strain>
    </source>
</reference>